<keyword evidence="3" id="KW-1185">Reference proteome</keyword>
<dbReference type="AlphaFoldDB" id="A0AAE1H9R7"/>
<evidence type="ECO:0000313" key="2">
    <source>
        <dbReference type="EMBL" id="KAK3917444.1"/>
    </source>
</evidence>
<name>A0AAE1H9R7_9NEOP</name>
<sequence length="424" mass="48278">MERLKPTLVHGTIVPEIDDTFSPDAIDFVGTMIMKGLSCTFTWYTRIRVPEDHELDELVDRLSVSSSTWHRIIELCHIAVSYHVKGDFKKSKSFLAESFIPLLEVHGIQTNCAFTMKHREALKHVLDSTSAFIQLSSCDDHEARRNLYNYAKTVTSFDSMDKCQRAGVHAIRSRLSDYPDNMLYAREAVKLNPEEGRWHYYLAEALFEADQRGEFKGRDRSEAYREIMKHNQISLSLCQDSPEPLLLMAEILVSGGDPESCEKAYLLIQNVLKKFPNSAYAHMRGADILQMSQQSFDLMPRSYLLIEPFYQKAIKLAKKECALLRHKLGLHQVLMAKLRLANYEGIYKEGIKNLELAALSIHDANIHLMLAGNGLLDSSVVGIHQMPRPLPWAEDSSSESSEPYLKTVEVSKKSKKKKGKGKRK</sequence>
<comment type="caution">
    <text evidence="2">The sequence shown here is derived from an EMBL/GenBank/DDBJ whole genome shotgun (WGS) entry which is preliminary data.</text>
</comment>
<proteinExistence type="predicted"/>
<evidence type="ECO:0000256" key="1">
    <source>
        <dbReference type="SAM" id="MobiDB-lite"/>
    </source>
</evidence>
<dbReference type="InterPro" id="IPR011990">
    <property type="entry name" value="TPR-like_helical_dom_sf"/>
</dbReference>
<gene>
    <name evidence="2" type="ORF">KUF71_006975</name>
</gene>
<feature type="region of interest" description="Disordered" evidence="1">
    <location>
        <begin position="390"/>
        <end position="424"/>
    </location>
</feature>
<reference evidence="2" key="2">
    <citation type="journal article" date="2023" name="BMC Genomics">
        <title>Pest status, molecular evolution, and epigenetic factors derived from the genome assembly of Frankliniella fusca, a thysanopteran phytovirus vector.</title>
        <authorList>
            <person name="Catto M.A."/>
            <person name="Labadie P.E."/>
            <person name="Jacobson A.L."/>
            <person name="Kennedy G.G."/>
            <person name="Srinivasan R."/>
            <person name="Hunt B.G."/>
        </authorList>
    </citation>
    <scope>NUCLEOTIDE SEQUENCE</scope>
    <source>
        <strain evidence="2">PL_HMW_Pooled</strain>
    </source>
</reference>
<dbReference type="EMBL" id="JAHWGI010000723">
    <property type="protein sequence ID" value="KAK3917444.1"/>
    <property type="molecule type" value="Genomic_DNA"/>
</dbReference>
<dbReference type="SUPFAM" id="SSF48452">
    <property type="entry name" value="TPR-like"/>
    <property type="match status" value="1"/>
</dbReference>
<dbReference type="Proteomes" id="UP001219518">
    <property type="component" value="Unassembled WGS sequence"/>
</dbReference>
<evidence type="ECO:0000313" key="3">
    <source>
        <dbReference type="Proteomes" id="UP001219518"/>
    </source>
</evidence>
<dbReference type="Gene3D" id="1.25.40.10">
    <property type="entry name" value="Tetratricopeptide repeat domain"/>
    <property type="match status" value="1"/>
</dbReference>
<protein>
    <submittedName>
        <fullName evidence="2">3-hydroxy-3-methylglutaryl-coenzyme A reductase 1</fullName>
    </submittedName>
</protein>
<reference evidence="2" key="1">
    <citation type="submission" date="2021-07" db="EMBL/GenBank/DDBJ databases">
        <authorList>
            <person name="Catto M.A."/>
            <person name="Jacobson A."/>
            <person name="Kennedy G."/>
            <person name="Labadie P."/>
            <person name="Hunt B.G."/>
            <person name="Srinivasan R."/>
        </authorList>
    </citation>
    <scope>NUCLEOTIDE SEQUENCE</scope>
    <source>
        <strain evidence="2">PL_HMW_Pooled</strain>
        <tissue evidence="2">Head</tissue>
    </source>
</reference>
<feature type="compositionally biased region" description="Basic residues" evidence="1">
    <location>
        <begin position="413"/>
        <end position="424"/>
    </location>
</feature>
<accession>A0AAE1H9R7</accession>
<organism evidence="2 3">
    <name type="scientific">Frankliniella fusca</name>
    <dbReference type="NCBI Taxonomy" id="407009"/>
    <lineage>
        <taxon>Eukaryota</taxon>
        <taxon>Metazoa</taxon>
        <taxon>Ecdysozoa</taxon>
        <taxon>Arthropoda</taxon>
        <taxon>Hexapoda</taxon>
        <taxon>Insecta</taxon>
        <taxon>Pterygota</taxon>
        <taxon>Neoptera</taxon>
        <taxon>Paraneoptera</taxon>
        <taxon>Thysanoptera</taxon>
        <taxon>Terebrantia</taxon>
        <taxon>Thripoidea</taxon>
        <taxon>Thripidae</taxon>
        <taxon>Frankliniella</taxon>
    </lineage>
</organism>